<keyword evidence="2" id="KW-1185">Reference proteome</keyword>
<proteinExistence type="predicted"/>
<dbReference type="RefSeq" id="WP_029509893.1">
    <property type="nucleotide sequence ID" value="NZ_BJMJ01000014.1"/>
</dbReference>
<protein>
    <submittedName>
        <fullName evidence="1">HD domain-containing protein</fullName>
    </submittedName>
</protein>
<gene>
    <name evidence="1" type="ORF">FGL83_01655</name>
</gene>
<dbReference type="EMBL" id="CP042387">
    <property type="protein sequence ID" value="QEA43489.1"/>
    <property type="molecule type" value="Genomic_DNA"/>
</dbReference>
<dbReference type="Pfam" id="PF12917">
    <property type="entry name" value="YfbR-like"/>
    <property type="match status" value="1"/>
</dbReference>
<dbReference type="SUPFAM" id="SSF109604">
    <property type="entry name" value="HD-domain/PDEase-like"/>
    <property type="match status" value="1"/>
</dbReference>
<sequence length="218" mass="24818">MPMHEYFMGLNQLELINRAPGFFKYQPHNVAAHSWKVAQIAQFLADVEEQNGATINWQSVYEKALNHDYTERFIGDIKTPVKYATADLRAMLADVEETMTENFIKTEIPKEFQAAYTRRLGEGKDDTIEGKILSIADKVDLLYEAYGELVKFNPEPVFVNIFESSLQSLAEFKTMASVKYIATDILPDIFAEDFISKQQLYDLAKQLLPDFAAVTPAD</sequence>
<accession>A0AAP9EBL8</accession>
<evidence type="ECO:0000313" key="2">
    <source>
        <dbReference type="Proteomes" id="UP000321298"/>
    </source>
</evidence>
<dbReference type="KEGG" id="llf:BCR17_02285"/>
<reference evidence="1 2" key="1">
    <citation type="submission" date="2019-06" db="EMBL/GenBank/DDBJ databases">
        <title>Genome analyses of bacteria isolated from kimchi.</title>
        <authorList>
            <person name="Lee S."/>
            <person name="Ahn S."/>
            <person name="Roh S."/>
        </authorList>
    </citation>
    <scope>NUCLEOTIDE SEQUENCE [LARGE SCALE GENOMIC DNA]</scope>
    <source>
        <strain evidence="1 2">CBA3625</strain>
    </source>
</reference>
<evidence type="ECO:0000313" key="1">
    <source>
        <dbReference type="EMBL" id="QEA43489.1"/>
    </source>
</evidence>
<dbReference type="Gene3D" id="1.10.3210.10">
    <property type="entry name" value="Hypothetical protein af1432"/>
    <property type="match status" value="1"/>
</dbReference>
<dbReference type="CDD" id="cd00077">
    <property type="entry name" value="HDc"/>
    <property type="match status" value="1"/>
</dbReference>
<dbReference type="Proteomes" id="UP000321298">
    <property type="component" value="Chromosome"/>
</dbReference>
<dbReference type="GeneID" id="66530881"/>
<name>A0AAP9EBL8_LEULA</name>
<dbReference type="AlphaFoldDB" id="A0AAP9EBL8"/>
<dbReference type="InterPro" id="IPR003607">
    <property type="entry name" value="HD/PDEase_dom"/>
</dbReference>
<organism evidence="1 2">
    <name type="scientific">Leuconostoc lactis</name>
    <dbReference type="NCBI Taxonomy" id="1246"/>
    <lineage>
        <taxon>Bacteria</taxon>
        <taxon>Bacillati</taxon>
        <taxon>Bacillota</taxon>
        <taxon>Bacilli</taxon>
        <taxon>Lactobacillales</taxon>
        <taxon>Lactobacillaceae</taxon>
        <taxon>Leuconostoc</taxon>
    </lineage>
</organism>